<evidence type="ECO:0000256" key="4">
    <source>
        <dbReference type="ARBA" id="ARBA00022833"/>
    </source>
</evidence>
<comment type="subcellular location">
    <subcellularLocation>
        <location evidence="6">Nucleus</location>
    </subcellularLocation>
</comment>
<evidence type="ECO:0000256" key="3">
    <source>
        <dbReference type="ARBA" id="ARBA00022771"/>
    </source>
</evidence>
<dbReference type="KEGG" id="qsa:O6P43_003464"/>
<dbReference type="SMART" id="SM00575">
    <property type="entry name" value="ZnF_PMZ"/>
    <property type="match status" value="1"/>
</dbReference>
<evidence type="ECO:0000256" key="5">
    <source>
        <dbReference type="PROSITE-ProRule" id="PRU00325"/>
    </source>
</evidence>
<dbReference type="GO" id="GO:0006355">
    <property type="term" value="P:regulation of DNA-templated transcription"/>
    <property type="evidence" value="ECO:0007669"/>
    <property type="project" value="UniProtKB-UniRule"/>
</dbReference>
<dbReference type="PANTHER" id="PTHR31669">
    <property type="entry name" value="PROTEIN FAR1-RELATED SEQUENCE 10-RELATED"/>
    <property type="match status" value="1"/>
</dbReference>
<reference evidence="8" key="1">
    <citation type="journal article" date="2023" name="Science">
        <title>Elucidation of the pathway for biosynthesis of saponin adjuvants from the soapbark tree.</title>
        <authorList>
            <person name="Reed J."/>
            <person name="Orme A."/>
            <person name="El-Demerdash A."/>
            <person name="Owen C."/>
            <person name="Martin L.B.B."/>
            <person name="Misra R.C."/>
            <person name="Kikuchi S."/>
            <person name="Rejzek M."/>
            <person name="Martin A.C."/>
            <person name="Harkess A."/>
            <person name="Leebens-Mack J."/>
            <person name="Louveau T."/>
            <person name="Stephenson M.J."/>
            <person name="Osbourn A."/>
        </authorList>
    </citation>
    <scope>NUCLEOTIDE SEQUENCE</scope>
    <source>
        <strain evidence="8">S10</strain>
    </source>
</reference>
<keyword evidence="3 5" id="KW-0863">Zinc-finger</keyword>
<name>A0AAD7VLS7_QUISA</name>
<dbReference type="InterPro" id="IPR004330">
    <property type="entry name" value="FAR1_DNA_bnd_dom"/>
</dbReference>
<accession>A0AAD7VLS7</accession>
<sequence>MVGEMDNATGGDQTGSFEPYLGLEFNSADDAREFYISYAKLVGFKVRIGQLYRSRTDGSVASRRFVCSKEGFQTNSRTGCPAFIRVQIRDSGKWVIDHFVKDHNHDLELTGETCPPILQPKAPVVLKSFTDASHRPRLKFLEEDKDELSCPSSIINVKRLKKEVVEGQFKDEPCVGLEFNTANEAHRFYHAYAANSGFSIRIGQLFRSKSDGSITSRRFVCSKEGFQHPSRIGCGAYLRIKRQECGNWVVDRLMKDHNHDLSSEMEDPTNSFPTSKILTEEVNGGAVNDNSFNVENYNFSKRGRENHVTSDWYSMLSDYFQCRQAEDTGFFHAVEVDDGHCMSIFWADGRSRYSCSQFGDVIVLDTSYRKSISLVPFATFVGVNHHKQPVLLGSALIADESEESFTWLFRAWLRAMSGRQPLSIIADQDMAIQQAIAKIFPGTHHRFSLWQINAKEQENLFMMDTGFKYEFEKCIYHSQTADEFDTIWNALLNRYKLKENAWLKEMYEKRACWVPFFLRGSFFAGIPVNENIDSFFGTVLNSQTPLVEFISRYERGLERRREEERKEDFDTYNLHAFLQTKEPVEEQCIRLYTLTIFRIFQKELLQCYSYLGFKIYDERGLSRYLVRRCGNDGEKQVVSLNASNLIASCSCQMFEFEGILCRHVLRVFQILELKEIPSRYILHRWTRNAEYGFVADAESCHSSQELRSSMLWSLRETACKYVDAGATSLEKYKLAYEILQEGGRRLCWHR</sequence>
<evidence type="ECO:0000313" key="8">
    <source>
        <dbReference type="EMBL" id="KAJ7980154.1"/>
    </source>
</evidence>
<evidence type="ECO:0000313" key="9">
    <source>
        <dbReference type="Proteomes" id="UP001163823"/>
    </source>
</evidence>
<dbReference type="InterPro" id="IPR007527">
    <property type="entry name" value="Znf_SWIM"/>
</dbReference>
<evidence type="ECO:0000256" key="2">
    <source>
        <dbReference type="ARBA" id="ARBA00022723"/>
    </source>
</evidence>
<dbReference type="PROSITE" id="PS50966">
    <property type="entry name" value="ZF_SWIM"/>
    <property type="match status" value="1"/>
</dbReference>
<dbReference type="InterPro" id="IPR006564">
    <property type="entry name" value="Znf_PMZ"/>
</dbReference>
<proteinExistence type="inferred from homology"/>
<keyword evidence="2 6" id="KW-0479">Metal-binding</keyword>
<dbReference type="Proteomes" id="UP001163823">
    <property type="component" value="Chromosome 2"/>
</dbReference>
<dbReference type="GO" id="GO:0005634">
    <property type="term" value="C:nucleus"/>
    <property type="evidence" value="ECO:0007669"/>
    <property type="project" value="UniProtKB-SubCell"/>
</dbReference>
<dbReference type="PANTHER" id="PTHR31669:SF149">
    <property type="entry name" value="PROTEIN FAR1-RELATED SEQUENCE 12-RELATED"/>
    <property type="match status" value="1"/>
</dbReference>
<comment type="similarity">
    <text evidence="1 6">Belongs to the FHY3/FAR1 family.</text>
</comment>
<dbReference type="InterPro" id="IPR031052">
    <property type="entry name" value="FHY3/FAR1"/>
</dbReference>
<dbReference type="GO" id="GO:0008270">
    <property type="term" value="F:zinc ion binding"/>
    <property type="evidence" value="ECO:0007669"/>
    <property type="project" value="UniProtKB-UniRule"/>
</dbReference>
<dbReference type="Pfam" id="PF04434">
    <property type="entry name" value="SWIM"/>
    <property type="match status" value="1"/>
</dbReference>
<feature type="domain" description="SWIM-type" evidence="7">
    <location>
        <begin position="634"/>
        <end position="672"/>
    </location>
</feature>
<dbReference type="Pfam" id="PF03101">
    <property type="entry name" value="FAR1"/>
    <property type="match status" value="2"/>
</dbReference>
<evidence type="ECO:0000256" key="6">
    <source>
        <dbReference type="RuleBase" id="RU367018"/>
    </source>
</evidence>
<keyword evidence="4 6" id="KW-0862">Zinc</keyword>
<comment type="caution">
    <text evidence="8">The sequence shown here is derived from an EMBL/GenBank/DDBJ whole genome shotgun (WGS) entry which is preliminary data.</text>
</comment>
<evidence type="ECO:0000259" key="7">
    <source>
        <dbReference type="PROSITE" id="PS50966"/>
    </source>
</evidence>
<dbReference type="EMBL" id="JARAOO010000002">
    <property type="protein sequence ID" value="KAJ7980154.1"/>
    <property type="molecule type" value="Genomic_DNA"/>
</dbReference>
<keyword evidence="6" id="KW-0539">Nucleus</keyword>
<dbReference type="InterPro" id="IPR018289">
    <property type="entry name" value="MULE_transposase_dom"/>
</dbReference>
<protein>
    <recommendedName>
        <fullName evidence="6">Protein FAR1-RELATED SEQUENCE</fullName>
    </recommendedName>
</protein>
<gene>
    <name evidence="8" type="ORF">O6P43_003464</name>
</gene>
<organism evidence="8 9">
    <name type="scientific">Quillaja saponaria</name>
    <name type="common">Soap bark tree</name>
    <dbReference type="NCBI Taxonomy" id="32244"/>
    <lineage>
        <taxon>Eukaryota</taxon>
        <taxon>Viridiplantae</taxon>
        <taxon>Streptophyta</taxon>
        <taxon>Embryophyta</taxon>
        <taxon>Tracheophyta</taxon>
        <taxon>Spermatophyta</taxon>
        <taxon>Magnoliopsida</taxon>
        <taxon>eudicotyledons</taxon>
        <taxon>Gunneridae</taxon>
        <taxon>Pentapetalae</taxon>
        <taxon>rosids</taxon>
        <taxon>fabids</taxon>
        <taxon>Fabales</taxon>
        <taxon>Quillajaceae</taxon>
        <taxon>Quillaja</taxon>
    </lineage>
</organism>
<dbReference type="AlphaFoldDB" id="A0AAD7VLS7"/>
<keyword evidence="9" id="KW-1185">Reference proteome</keyword>
<comment type="function">
    <text evidence="6">Putative transcription activator involved in regulating light control of development.</text>
</comment>
<dbReference type="Pfam" id="PF10551">
    <property type="entry name" value="MULE"/>
    <property type="match status" value="1"/>
</dbReference>
<evidence type="ECO:0000256" key="1">
    <source>
        <dbReference type="ARBA" id="ARBA00005889"/>
    </source>
</evidence>